<dbReference type="SUPFAM" id="SSF55073">
    <property type="entry name" value="Nucleotide cyclase"/>
    <property type="match status" value="1"/>
</dbReference>
<dbReference type="Gene3D" id="3.30.70.270">
    <property type="match status" value="1"/>
</dbReference>
<feature type="transmembrane region" description="Helical" evidence="1">
    <location>
        <begin position="21"/>
        <end position="38"/>
    </location>
</feature>
<proteinExistence type="predicted"/>
<dbReference type="PANTHER" id="PTHR44757">
    <property type="entry name" value="DIGUANYLATE CYCLASE DGCP"/>
    <property type="match status" value="1"/>
</dbReference>
<feature type="transmembrane region" description="Helical" evidence="1">
    <location>
        <begin position="50"/>
        <end position="79"/>
    </location>
</feature>
<dbReference type="InterPro" id="IPR000160">
    <property type="entry name" value="GGDEF_dom"/>
</dbReference>
<sequence length="275" mass="30849">MPLPPLHSWWSDRIKAMRRDKLRTALQGVAYLLAIAWLDYATGYEINLTVVYVTPLIMLTVAGGWRVGVATAFACALSVEFTDWLAGRRYDQWAFHAYSFISHSLSYLSFLLLIVQLLNLWDRERAMAGQDQLTGLHNRHGFLGLAEERLHAWAREKQPAVMTVWNLARLREVNAQFGHDKADALLLSAADALRDALPDAVVGRTGSDRFAALSTARELGNLHERLHAVEEALARAARHVGVPLALRNAHLPLPPRRLTPDEVAKRLDELLDRVG</sequence>
<gene>
    <name evidence="3" type="ORF">NNJEOMEG_01626</name>
</gene>
<dbReference type="SMART" id="SM00267">
    <property type="entry name" value="GGDEF"/>
    <property type="match status" value="1"/>
</dbReference>
<feature type="transmembrane region" description="Helical" evidence="1">
    <location>
        <begin position="100"/>
        <end position="121"/>
    </location>
</feature>
<name>A0A6V8LM91_9BACT</name>
<accession>A0A6V8LM91</accession>
<dbReference type="EMBL" id="BLTE01000006">
    <property type="protein sequence ID" value="GFK93792.1"/>
    <property type="molecule type" value="Genomic_DNA"/>
</dbReference>
<dbReference type="AlphaFoldDB" id="A0A6V8LM91"/>
<evidence type="ECO:0000313" key="4">
    <source>
        <dbReference type="Proteomes" id="UP000494245"/>
    </source>
</evidence>
<dbReference type="PANTHER" id="PTHR44757:SF2">
    <property type="entry name" value="BIOFILM ARCHITECTURE MAINTENANCE PROTEIN MBAA"/>
    <property type="match status" value="1"/>
</dbReference>
<dbReference type="NCBIfam" id="TIGR00254">
    <property type="entry name" value="GGDEF"/>
    <property type="match status" value="1"/>
</dbReference>
<evidence type="ECO:0000259" key="2">
    <source>
        <dbReference type="PROSITE" id="PS50887"/>
    </source>
</evidence>
<evidence type="ECO:0000313" key="3">
    <source>
        <dbReference type="EMBL" id="GFK93792.1"/>
    </source>
</evidence>
<dbReference type="RefSeq" id="WP_173083192.1">
    <property type="nucleotide sequence ID" value="NZ_BLTE01000006.1"/>
</dbReference>
<dbReference type="Proteomes" id="UP000494245">
    <property type="component" value="Unassembled WGS sequence"/>
</dbReference>
<protein>
    <recommendedName>
        <fullName evidence="2">GGDEF domain-containing protein</fullName>
    </recommendedName>
</protein>
<feature type="domain" description="GGDEF" evidence="2">
    <location>
        <begin position="158"/>
        <end position="275"/>
    </location>
</feature>
<keyword evidence="4" id="KW-1185">Reference proteome</keyword>
<dbReference type="InterPro" id="IPR052155">
    <property type="entry name" value="Biofilm_reg_signaling"/>
</dbReference>
<evidence type="ECO:0000256" key="1">
    <source>
        <dbReference type="SAM" id="Phobius"/>
    </source>
</evidence>
<dbReference type="InterPro" id="IPR029787">
    <property type="entry name" value="Nucleotide_cyclase"/>
</dbReference>
<comment type="caution">
    <text evidence="3">The sequence shown here is derived from an EMBL/GenBank/DDBJ whole genome shotgun (WGS) entry which is preliminary data.</text>
</comment>
<dbReference type="PROSITE" id="PS50887">
    <property type="entry name" value="GGDEF"/>
    <property type="match status" value="1"/>
</dbReference>
<keyword evidence="1" id="KW-1133">Transmembrane helix</keyword>
<organism evidence="3 4">
    <name type="scientific">Fundidesulfovibrio magnetotacticus</name>
    <dbReference type="NCBI Taxonomy" id="2730080"/>
    <lineage>
        <taxon>Bacteria</taxon>
        <taxon>Pseudomonadati</taxon>
        <taxon>Thermodesulfobacteriota</taxon>
        <taxon>Desulfovibrionia</taxon>
        <taxon>Desulfovibrionales</taxon>
        <taxon>Desulfovibrionaceae</taxon>
        <taxon>Fundidesulfovibrio</taxon>
    </lineage>
</organism>
<keyword evidence="1" id="KW-0472">Membrane</keyword>
<reference evidence="3 4" key="1">
    <citation type="submission" date="2020-04" db="EMBL/GenBank/DDBJ databases">
        <authorList>
            <consortium name="Desulfovibrio sp. FSS-1 genome sequencing consortium"/>
            <person name="Shimoshige H."/>
            <person name="Kobayashi H."/>
            <person name="Maekawa T."/>
        </authorList>
    </citation>
    <scope>NUCLEOTIDE SEQUENCE [LARGE SCALE GENOMIC DNA]</scope>
    <source>
        <strain evidence="3 4">SIID29052-01</strain>
    </source>
</reference>
<dbReference type="InterPro" id="IPR043128">
    <property type="entry name" value="Rev_trsase/Diguanyl_cyclase"/>
</dbReference>
<reference evidence="3 4" key="2">
    <citation type="submission" date="2020-05" db="EMBL/GenBank/DDBJ databases">
        <title>Draft genome sequence of Desulfovibrio sp. strainFSS-1.</title>
        <authorList>
            <person name="Shimoshige H."/>
            <person name="Kobayashi H."/>
            <person name="Maekawa T."/>
        </authorList>
    </citation>
    <scope>NUCLEOTIDE SEQUENCE [LARGE SCALE GENOMIC DNA]</scope>
    <source>
        <strain evidence="3 4">SIID29052-01</strain>
    </source>
</reference>
<keyword evidence="1" id="KW-0812">Transmembrane</keyword>
<dbReference type="Pfam" id="PF00990">
    <property type="entry name" value="GGDEF"/>
    <property type="match status" value="1"/>
</dbReference>